<protein>
    <submittedName>
        <fullName evidence="1">Uncharacterized protein</fullName>
    </submittedName>
</protein>
<name>A0ABS2KE16_9GAMM</name>
<evidence type="ECO:0000313" key="2">
    <source>
        <dbReference type="Proteomes" id="UP001430193"/>
    </source>
</evidence>
<keyword evidence="2" id="KW-1185">Reference proteome</keyword>
<dbReference type="Proteomes" id="UP001430193">
    <property type="component" value="Unassembled WGS sequence"/>
</dbReference>
<gene>
    <name evidence="1" type="ORF">ISS99_05700</name>
</gene>
<proteinExistence type="predicted"/>
<comment type="caution">
    <text evidence="1">The sequence shown here is derived from an EMBL/GenBank/DDBJ whole genome shotgun (WGS) entry which is preliminary data.</text>
</comment>
<organism evidence="1 2">
    <name type="scientific">Dyella mobilis</name>
    <dbReference type="NCBI Taxonomy" id="1849582"/>
    <lineage>
        <taxon>Bacteria</taxon>
        <taxon>Pseudomonadati</taxon>
        <taxon>Pseudomonadota</taxon>
        <taxon>Gammaproteobacteria</taxon>
        <taxon>Lysobacterales</taxon>
        <taxon>Rhodanobacteraceae</taxon>
        <taxon>Dyella</taxon>
    </lineage>
</organism>
<evidence type="ECO:0000313" key="1">
    <source>
        <dbReference type="EMBL" id="MBM7129012.1"/>
    </source>
</evidence>
<reference evidence="1" key="1">
    <citation type="submission" date="2020-10" db="EMBL/GenBank/DDBJ databases">
        <title>Phylogeny of dyella-like bacteria.</title>
        <authorList>
            <person name="Fu J."/>
        </authorList>
    </citation>
    <scope>NUCLEOTIDE SEQUENCE</scope>
    <source>
        <strain evidence="1">DHON07</strain>
    </source>
</reference>
<dbReference type="EMBL" id="JADIKF010000036">
    <property type="protein sequence ID" value="MBM7129012.1"/>
    <property type="molecule type" value="Genomic_DNA"/>
</dbReference>
<dbReference type="RefSeq" id="WP_204630685.1">
    <property type="nucleotide sequence ID" value="NZ_BSOC01000007.1"/>
</dbReference>
<sequence length="70" mass="7394">MSNHRQSGIGNPHAGSAFSKGLTSERIAADIAAFNLAGGCIEVLGNNPFHRKDEKAETHAHADHVSTKSK</sequence>
<accession>A0ABS2KE16</accession>